<keyword evidence="3" id="KW-0238">DNA-binding</keyword>
<dbReference type="GO" id="GO:0003677">
    <property type="term" value="F:DNA binding"/>
    <property type="evidence" value="ECO:0007669"/>
    <property type="project" value="UniProtKB-KW"/>
</dbReference>
<proteinExistence type="predicted"/>
<gene>
    <name evidence="3" type="ORF">CCASEI_04475</name>
</gene>
<dbReference type="InterPro" id="IPR010093">
    <property type="entry name" value="SinI_DNA-bd"/>
</dbReference>
<keyword evidence="4" id="KW-1185">Reference proteome</keyword>
<accession>A0ABM5PNH9</accession>
<feature type="region of interest" description="Disordered" evidence="1">
    <location>
        <begin position="127"/>
        <end position="147"/>
    </location>
</feature>
<dbReference type="NCBIfam" id="TIGR01764">
    <property type="entry name" value="excise"/>
    <property type="match status" value="1"/>
</dbReference>
<reference evidence="4" key="1">
    <citation type="submission" date="2013-02" db="EMBL/GenBank/DDBJ databases">
        <title>The complete genome sequence of Corynebacterium casei LMG S-19264 (=DSM 44701).</title>
        <authorList>
            <person name="Ruckert C."/>
            <person name="Albersmeier A."/>
            <person name="Kalinowski J."/>
        </authorList>
    </citation>
    <scope>NUCLEOTIDE SEQUENCE [LARGE SCALE GENOMIC DNA]</scope>
    <source>
        <strain evidence="4">LMG S-19264</strain>
    </source>
</reference>
<dbReference type="Pfam" id="PF12728">
    <property type="entry name" value="HTH_17"/>
    <property type="match status" value="1"/>
</dbReference>
<dbReference type="EMBL" id="CP004350">
    <property type="protein sequence ID" value="AHI19473.1"/>
    <property type="molecule type" value="Genomic_DNA"/>
</dbReference>
<organism evidence="3 4">
    <name type="scientific">Corynebacterium casei LMG S-19264</name>
    <dbReference type="NCBI Taxonomy" id="1285583"/>
    <lineage>
        <taxon>Bacteria</taxon>
        <taxon>Bacillati</taxon>
        <taxon>Actinomycetota</taxon>
        <taxon>Actinomycetes</taxon>
        <taxon>Mycobacteriales</taxon>
        <taxon>Corynebacteriaceae</taxon>
        <taxon>Corynebacterium</taxon>
    </lineage>
</organism>
<evidence type="ECO:0000256" key="1">
    <source>
        <dbReference type="SAM" id="MobiDB-lite"/>
    </source>
</evidence>
<name>A0ABM5PNH9_9CORY</name>
<dbReference type="GeneID" id="82878943"/>
<evidence type="ECO:0000313" key="4">
    <source>
        <dbReference type="Proteomes" id="UP000019226"/>
    </source>
</evidence>
<dbReference type="Proteomes" id="UP000019226">
    <property type="component" value="Chromosome"/>
</dbReference>
<sequence>MSDAMIAQFSQNEITGRDRELAEELIANAPKDSSIAQLLQRILASTDRGIDITVLAADGEVTPNQAASLLNMSRPHLLSFMDTGELPFHRVGETQKHRKIKMSDLRVFMAARDAGKQITADALHASSSNSEIVEPLSPEEIGELESL</sequence>
<evidence type="ECO:0000259" key="2">
    <source>
        <dbReference type="Pfam" id="PF12728"/>
    </source>
</evidence>
<protein>
    <submittedName>
        <fullName evidence="3">ArsR DNA-binding transcription regulator</fullName>
    </submittedName>
</protein>
<feature type="domain" description="Helix-turn-helix" evidence="2">
    <location>
        <begin position="62"/>
        <end position="112"/>
    </location>
</feature>
<dbReference type="InterPro" id="IPR041657">
    <property type="entry name" value="HTH_17"/>
</dbReference>
<dbReference type="RefSeq" id="WP_006822340.1">
    <property type="nucleotide sequence ID" value="NZ_CP004350.1"/>
</dbReference>
<evidence type="ECO:0000313" key="3">
    <source>
        <dbReference type="EMBL" id="AHI19473.1"/>
    </source>
</evidence>